<dbReference type="InterPro" id="IPR054790">
    <property type="entry name" value="MurU"/>
</dbReference>
<evidence type="ECO:0000256" key="2">
    <source>
        <dbReference type="ARBA" id="ARBA00022695"/>
    </source>
</evidence>
<evidence type="ECO:0000259" key="3">
    <source>
        <dbReference type="Pfam" id="PF00483"/>
    </source>
</evidence>
<keyword evidence="2 4" id="KW-0548">Nucleotidyltransferase</keyword>
<dbReference type="Pfam" id="PF00483">
    <property type="entry name" value="NTP_transferase"/>
    <property type="match status" value="1"/>
</dbReference>
<dbReference type="AlphaFoldDB" id="A0A2W5KUM3"/>
<dbReference type="GO" id="GO:0016779">
    <property type="term" value="F:nucleotidyltransferase activity"/>
    <property type="evidence" value="ECO:0007669"/>
    <property type="project" value="UniProtKB-KW"/>
</dbReference>
<reference evidence="4 5" key="1">
    <citation type="submission" date="2017-08" db="EMBL/GenBank/DDBJ databases">
        <title>Infants hospitalized years apart are colonized by the same room-sourced microbial strains.</title>
        <authorList>
            <person name="Brooks B."/>
            <person name="Olm M.R."/>
            <person name="Firek B.A."/>
            <person name="Baker R."/>
            <person name="Thomas B.C."/>
            <person name="Morowitz M.J."/>
            <person name="Banfield J.F."/>
        </authorList>
    </citation>
    <scope>NUCLEOTIDE SEQUENCE [LARGE SCALE GENOMIC DNA]</scope>
    <source>
        <strain evidence="4">S2_005_003_R2_42</strain>
    </source>
</reference>
<dbReference type="PANTHER" id="PTHR43584">
    <property type="entry name" value="NUCLEOTIDYL TRANSFERASE"/>
    <property type="match status" value="1"/>
</dbReference>
<protein>
    <submittedName>
        <fullName evidence="4">Mannose-1-phosphate guanylyltransferase</fullName>
    </submittedName>
</protein>
<comment type="caution">
    <text evidence="4">The sequence shown here is derived from an EMBL/GenBank/DDBJ whole genome shotgun (WGS) entry which is preliminary data.</text>
</comment>
<evidence type="ECO:0000313" key="4">
    <source>
        <dbReference type="EMBL" id="PZQ19684.1"/>
    </source>
</evidence>
<organism evidence="4 5">
    <name type="scientific">Rhodanobacter denitrificans</name>
    <dbReference type="NCBI Taxonomy" id="666685"/>
    <lineage>
        <taxon>Bacteria</taxon>
        <taxon>Pseudomonadati</taxon>
        <taxon>Pseudomonadota</taxon>
        <taxon>Gammaproteobacteria</taxon>
        <taxon>Lysobacterales</taxon>
        <taxon>Rhodanobacteraceae</taxon>
        <taxon>Rhodanobacter</taxon>
    </lineage>
</organism>
<dbReference type="InterPro" id="IPR005835">
    <property type="entry name" value="NTP_transferase_dom"/>
</dbReference>
<proteinExistence type="predicted"/>
<evidence type="ECO:0000256" key="1">
    <source>
        <dbReference type="ARBA" id="ARBA00022679"/>
    </source>
</evidence>
<accession>A0A2W5KUM3</accession>
<dbReference type="Gene3D" id="3.90.550.10">
    <property type="entry name" value="Spore Coat Polysaccharide Biosynthesis Protein SpsA, Chain A"/>
    <property type="match status" value="1"/>
</dbReference>
<keyword evidence="1 4" id="KW-0808">Transferase</keyword>
<name>A0A2W5KUM3_9GAMM</name>
<dbReference type="InterPro" id="IPR029044">
    <property type="entry name" value="Nucleotide-diphossugar_trans"/>
</dbReference>
<dbReference type="EMBL" id="QFPO01000001">
    <property type="protein sequence ID" value="PZQ19684.1"/>
    <property type="molecule type" value="Genomic_DNA"/>
</dbReference>
<dbReference type="InterPro" id="IPR050065">
    <property type="entry name" value="GlmU-like"/>
</dbReference>
<dbReference type="PANTHER" id="PTHR43584:SF8">
    <property type="entry name" value="N-ACETYLMURAMATE ALPHA-1-PHOSPHATE URIDYLYLTRANSFERASE"/>
    <property type="match status" value="1"/>
</dbReference>
<evidence type="ECO:0000313" key="5">
    <source>
        <dbReference type="Proteomes" id="UP000249046"/>
    </source>
</evidence>
<dbReference type="NCBIfam" id="NF045761">
    <property type="entry name" value="NAMPUrTaseMurU"/>
    <property type="match status" value="1"/>
</dbReference>
<dbReference type="SUPFAM" id="SSF53448">
    <property type="entry name" value="Nucleotide-diphospho-sugar transferases"/>
    <property type="match status" value="1"/>
</dbReference>
<dbReference type="CDD" id="cd06422">
    <property type="entry name" value="NTP_transferase_like_1"/>
    <property type="match status" value="1"/>
</dbReference>
<gene>
    <name evidence="4" type="ORF">DI564_00090</name>
</gene>
<dbReference type="Proteomes" id="UP000249046">
    <property type="component" value="Unassembled WGS sequence"/>
</dbReference>
<feature type="domain" description="Nucleotidyl transferase" evidence="3">
    <location>
        <begin position="5"/>
        <end position="119"/>
    </location>
</feature>
<sequence length="234" mass="25009">MPERAMIFAAGRGERLRPLTDHTPKPLLTVAGRRLAERHLDALAAAGVREVVINTSHLAEQFAPALGDGARWGLTIRYCYEGAEPLETGGGMLNALPWLGDEPFLLVNGDIWSDVDLAALPPLGQDLAHLVLVPPAAGSDGDFALDGDRVRETGAARLTYTGIGLYRAALFTDWRSAFGADTGADAQPPRFKLAPLLRRAMRSGRIGGQRHAGRWYDIGTPERLAAAQAALANG</sequence>